<keyword evidence="7" id="KW-0812">Transmembrane</keyword>
<evidence type="ECO:0000256" key="6">
    <source>
        <dbReference type="ARBA" id="ARBA00022527"/>
    </source>
</evidence>
<evidence type="ECO:0000256" key="5">
    <source>
        <dbReference type="ARBA" id="ARBA00022475"/>
    </source>
</evidence>
<dbReference type="Gene3D" id="3.30.200.20">
    <property type="entry name" value="Phosphorylase Kinase, domain 1"/>
    <property type="match status" value="1"/>
</dbReference>
<evidence type="ECO:0000256" key="1">
    <source>
        <dbReference type="ARBA" id="ARBA00004193"/>
    </source>
</evidence>
<evidence type="ECO:0000256" key="9">
    <source>
        <dbReference type="ARBA" id="ARBA00022741"/>
    </source>
</evidence>
<dbReference type="GO" id="GO:0004674">
    <property type="term" value="F:protein serine/threonine kinase activity"/>
    <property type="evidence" value="ECO:0007669"/>
    <property type="project" value="UniProtKB-KW"/>
</dbReference>
<evidence type="ECO:0000256" key="3">
    <source>
        <dbReference type="ARBA" id="ARBA00008536"/>
    </source>
</evidence>
<keyword evidence="6" id="KW-0808">Transferase</keyword>
<name>A0A978VUR1_ZIZJJ</name>
<accession>A0A978VUR1</accession>
<evidence type="ECO:0000256" key="4">
    <source>
        <dbReference type="ARBA" id="ARBA00010217"/>
    </source>
</evidence>
<dbReference type="GO" id="GO:0005886">
    <property type="term" value="C:plasma membrane"/>
    <property type="evidence" value="ECO:0007669"/>
    <property type="project" value="UniProtKB-SubCell"/>
</dbReference>
<dbReference type="InterPro" id="IPR011009">
    <property type="entry name" value="Kinase-like_dom_sf"/>
</dbReference>
<keyword evidence="12" id="KW-0472">Membrane</keyword>
<feature type="compositionally biased region" description="Basic and acidic residues" evidence="16">
    <location>
        <begin position="12"/>
        <end position="26"/>
    </location>
</feature>
<keyword evidence="5" id="KW-1003">Cell membrane</keyword>
<sequence>MGCFRCTGKSSKRSENSHNKNNKADDQAAQDGQRVNSNLHVKGDLDVKKETVSKDDQLQLDVKDLNMKDGKTNGGRAQTFTFDELSAATGNFRSDCFLGEGGFGKVYKGYLERINQEGQLKGINLSSSSSLVIEVVLYMILWLYTYESSFCAVDRGLMRFRWNVTEFCCCAVDIIPGRKVLDWNTRMKIAAGAAKGLEYLHDKMKPPVIYRDLKCSNILLGEGYHPKLSDFGLAKVGPSGDKTHVSTRVMGTYGYCAPDYAMTGQLTFKSDIYSFGVVLLELITGRKAIDSTKGPKEQNLVAWVRWLYDLIPCAKNLKPKFIYEVLHEECKQDHASVSARPLFRDRKKFSQMVDPLLQGHYPVRGLYQALAIAAMCVQEQPNMRPVISDVVTALNYLASQKYDPRIHPVQSTKRHSSSPEMRRDDDRRWITGNGSESE</sequence>
<evidence type="ECO:0000256" key="8">
    <source>
        <dbReference type="ARBA" id="ARBA00022729"/>
    </source>
</evidence>
<dbReference type="AlphaFoldDB" id="A0A978VUR1"/>
<dbReference type="Pfam" id="PF00069">
    <property type="entry name" value="Pkinase"/>
    <property type="match status" value="1"/>
</dbReference>
<evidence type="ECO:0000256" key="10">
    <source>
        <dbReference type="ARBA" id="ARBA00022840"/>
    </source>
</evidence>
<feature type="compositionally biased region" description="Basic and acidic residues" evidence="16">
    <location>
        <begin position="420"/>
        <end position="429"/>
    </location>
</feature>
<keyword evidence="11" id="KW-1133">Transmembrane helix</keyword>
<organism evidence="18 19">
    <name type="scientific">Ziziphus jujuba var. spinosa</name>
    <dbReference type="NCBI Taxonomy" id="714518"/>
    <lineage>
        <taxon>Eukaryota</taxon>
        <taxon>Viridiplantae</taxon>
        <taxon>Streptophyta</taxon>
        <taxon>Embryophyta</taxon>
        <taxon>Tracheophyta</taxon>
        <taxon>Spermatophyta</taxon>
        <taxon>Magnoliopsida</taxon>
        <taxon>eudicotyledons</taxon>
        <taxon>Gunneridae</taxon>
        <taxon>Pentapetalae</taxon>
        <taxon>rosids</taxon>
        <taxon>fabids</taxon>
        <taxon>Rosales</taxon>
        <taxon>Rhamnaceae</taxon>
        <taxon>Paliureae</taxon>
        <taxon>Ziziphus</taxon>
    </lineage>
</organism>
<dbReference type="EMBL" id="JAEACU010000002">
    <property type="protein sequence ID" value="KAH7542556.1"/>
    <property type="molecule type" value="Genomic_DNA"/>
</dbReference>
<evidence type="ECO:0000256" key="7">
    <source>
        <dbReference type="ARBA" id="ARBA00022692"/>
    </source>
</evidence>
<keyword evidence="13" id="KW-0675">Receptor</keyword>
<feature type="domain" description="Protein kinase" evidence="17">
    <location>
        <begin position="92"/>
        <end position="397"/>
    </location>
</feature>
<gene>
    <name evidence="18" type="ORF">FEM48_Zijuj02G0086600</name>
</gene>
<protein>
    <recommendedName>
        <fullName evidence="17">Protein kinase domain-containing protein</fullName>
    </recommendedName>
</protein>
<evidence type="ECO:0000256" key="15">
    <source>
        <dbReference type="ARBA" id="ARBA00023288"/>
    </source>
</evidence>
<dbReference type="FunFam" id="1.10.510.10:FF:000240">
    <property type="entry name" value="Lectin-domain containing receptor kinase A4.3"/>
    <property type="match status" value="1"/>
</dbReference>
<dbReference type="PANTHER" id="PTHR47985:SF41">
    <property type="entry name" value="SERINE_THREONINE-PROTEIN KINASE PBL5-RELATED"/>
    <property type="match status" value="1"/>
</dbReference>
<dbReference type="GO" id="GO:0002229">
    <property type="term" value="P:defense response to oomycetes"/>
    <property type="evidence" value="ECO:0007669"/>
    <property type="project" value="UniProtKB-ARBA"/>
</dbReference>
<feature type="region of interest" description="Disordered" evidence="16">
    <location>
        <begin position="405"/>
        <end position="438"/>
    </location>
</feature>
<evidence type="ECO:0000313" key="19">
    <source>
        <dbReference type="Proteomes" id="UP000813462"/>
    </source>
</evidence>
<keyword evidence="9" id="KW-0547">Nucleotide-binding</keyword>
<keyword evidence="6" id="KW-0723">Serine/threonine-protein kinase</keyword>
<evidence type="ECO:0000313" key="18">
    <source>
        <dbReference type="EMBL" id="KAH7542556.1"/>
    </source>
</evidence>
<evidence type="ECO:0000256" key="14">
    <source>
        <dbReference type="ARBA" id="ARBA00023180"/>
    </source>
</evidence>
<comment type="subcellular location">
    <subcellularLocation>
        <location evidence="1">Cell membrane</location>
        <topology evidence="1">Lipid-anchor</topology>
    </subcellularLocation>
    <subcellularLocation>
        <location evidence="2">Cell membrane</location>
        <topology evidence="2">Single-pass type I membrane protein</topology>
    </subcellularLocation>
</comment>
<comment type="caution">
    <text evidence="18">The sequence shown here is derived from an EMBL/GenBank/DDBJ whole genome shotgun (WGS) entry which is preliminary data.</text>
</comment>
<dbReference type="InterPro" id="IPR000719">
    <property type="entry name" value="Prot_kinase_dom"/>
</dbReference>
<comment type="similarity">
    <text evidence="4">In the C-terminal section; belongs to the protein kinase superfamily. Ser/Thr protein kinase family.</text>
</comment>
<reference evidence="18" key="1">
    <citation type="journal article" date="2021" name="Front. Plant Sci.">
        <title>Chromosome-Scale Genome Assembly for Chinese Sour Jujube and Insights Into Its Genome Evolution and Domestication Signature.</title>
        <authorList>
            <person name="Shen L.-Y."/>
            <person name="Luo H."/>
            <person name="Wang X.-L."/>
            <person name="Wang X.-M."/>
            <person name="Qiu X.-J."/>
            <person name="Liu H."/>
            <person name="Zhou S.-S."/>
            <person name="Jia K.-H."/>
            <person name="Nie S."/>
            <person name="Bao Y.-T."/>
            <person name="Zhang R.-G."/>
            <person name="Yun Q.-Z."/>
            <person name="Chai Y.-H."/>
            <person name="Lu J.-Y."/>
            <person name="Li Y."/>
            <person name="Zhao S.-W."/>
            <person name="Mao J.-F."/>
            <person name="Jia S.-G."/>
            <person name="Mao Y.-M."/>
        </authorList>
    </citation>
    <scope>NUCLEOTIDE SEQUENCE</scope>
    <source>
        <strain evidence="18">AT0</strain>
        <tissue evidence="18">Leaf</tissue>
    </source>
</reference>
<evidence type="ECO:0000256" key="2">
    <source>
        <dbReference type="ARBA" id="ARBA00004251"/>
    </source>
</evidence>
<evidence type="ECO:0000256" key="11">
    <source>
        <dbReference type="ARBA" id="ARBA00022989"/>
    </source>
</evidence>
<dbReference type="PROSITE" id="PS50011">
    <property type="entry name" value="PROTEIN_KINASE_DOM"/>
    <property type="match status" value="1"/>
</dbReference>
<keyword evidence="14" id="KW-0325">Glycoprotein</keyword>
<dbReference type="SUPFAM" id="SSF56112">
    <property type="entry name" value="Protein kinase-like (PK-like)"/>
    <property type="match status" value="1"/>
</dbReference>
<dbReference type="Proteomes" id="UP000813462">
    <property type="component" value="Unassembled WGS sequence"/>
</dbReference>
<keyword evidence="15" id="KW-0449">Lipoprotein</keyword>
<evidence type="ECO:0000259" key="17">
    <source>
        <dbReference type="PROSITE" id="PS50011"/>
    </source>
</evidence>
<dbReference type="SMART" id="SM00220">
    <property type="entry name" value="S_TKc"/>
    <property type="match status" value="1"/>
</dbReference>
<dbReference type="GO" id="GO:0005524">
    <property type="term" value="F:ATP binding"/>
    <property type="evidence" value="ECO:0007669"/>
    <property type="project" value="UniProtKB-KW"/>
</dbReference>
<keyword evidence="6" id="KW-0418">Kinase</keyword>
<dbReference type="InterPro" id="IPR008271">
    <property type="entry name" value="Ser/Thr_kinase_AS"/>
</dbReference>
<dbReference type="PROSITE" id="PS00108">
    <property type="entry name" value="PROTEIN_KINASE_ST"/>
    <property type="match status" value="1"/>
</dbReference>
<feature type="region of interest" description="Disordered" evidence="16">
    <location>
        <begin position="1"/>
        <end position="40"/>
    </location>
</feature>
<dbReference type="PANTHER" id="PTHR47985">
    <property type="entry name" value="OS07G0668900 PROTEIN"/>
    <property type="match status" value="1"/>
</dbReference>
<keyword evidence="8" id="KW-0732">Signal</keyword>
<dbReference type="Gene3D" id="1.10.510.10">
    <property type="entry name" value="Transferase(Phosphotransferase) domain 1"/>
    <property type="match status" value="1"/>
</dbReference>
<comment type="similarity">
    <text evidence="3">In the N-terminal section; belongs to the leguminous lectin family.</text>
</comment>
<evidence type="ECO:0000256" key="16">
    <source>
        <dbReference type="SAM" id="MobiDB-lite"/>
    </source>
</evidence>
<evidence type="ECO:0000256" key="12">
    <source>
        <dbReference type="ARBA" id="ARBA00023136"/>
    </source>
</evidence>
<keyword evidence="10" id="KW-0067">ATP-binding</keyword>
<evidence type="ECO:0000256" key="13">
    <source>
        <dbReference type="ARBA" id="ARBA00023170"/>
    </source>
</evidence>
<proteinExistence type="inferred from homology"/>